<protein>
    <submittedName>
        <fullName evidence="2">Uncharacterized protein</fullName>
    </submittedName>
</protein>
<dbReference type="EMBL" id="LAZR01000021">
    <property type="protein sequence ID" value="KKO04962.1"/>
    <property type="molecule type" value="Genomic_DNA"/>
</dbReference>
<keyword evidence="1" id="KW-1133">Transmembrane helix</keyword>
<evidence type="ECO:0000256" key="1">
    <source>
        <dbReference type="SAM" id="Phobius"/>
    </source>
</evidence>
<sequence>MAKEKLEVIKEAKLNNNCPECFNQDLNLTFYQKHTYGSFFHKITPELSNKLVCNTCHSTIYPVSWTDDIERMFNYYQKTAVPAKKSSKPTLLFYSIILVLIALVAGVIYLLISGAIPL</sequence>
<reference evidence="2" key="1">
    <citation type="journal article" date="2015" name="Nature">
        <title>Complex archaea that bridge the gap between prokaryotes and eukaryotes.</title>
        <authorList>
            <person name="Spang A."/>
            <person name="Saw J.H."/>
            <person name="Jorgensen S.L."/>
            <person name="Zaremba-Niedzwiedzka K."/>
            <person name="Martijn J."/>
            <person name="Lind A.E."/>
            <person name="van Eijk R."/>
            <person name="Schleper C."/>
            <person name="Guy L."/>
            <person name="Ettema T.J."/>
        </authorList>
    </citation>
    <scope>NUCLEOTIDE SEQUENCE</scope>
</reference>
<accession>A0A0F9XZT6</accession>
<feature type="transmembrane region" description="Helical" evidence="1">
    <location>
        <begin position="91"/>
        <end position="112"/>
    </location>
</feature>
<gene>
    <name evidence="2" type="ORF">LCGC14_0082740</name>
</gene>
<keyword evidence="1" id="KW-0812">Transmembrane</keyword>
<keyword evidence="1" id="KW-0472">Membrane</keyword>
<evidence type="ECO:0000313" key="2">
    <source>
        <dbReference type="EMBL" id="KKO04962.1"/>
    </source>
</evidence>
<comment type="caution">
    <text evidence="2">The sequence shown here is derived from an EMBL/GenBank/DDBJ whole genome shotgun (WGS) entry which is preliminary data.</text>
</comment>
<organism evidence="2">
    <name type="scientific">marine sediment metagenome</name>
    <dbReference type="NCBI Taxonomy" id="412755"/>
    <lineage>
        <taxon>unclassified sequences</taxon>
        <taxon>metagenomes</taxon>
        <taxon>ecological metagenomes</taxon>
    </lineage>
</organism>
<name>A0A0F9XZT6_9ZZZZ</name>
<dbReference type="AlphaFoldDB" id="A0A0F9XZT6"/>
<proteinExistence type="predicted"/>